<evidence type="ECO:0000256" key="1">
    <source>
        <dbReference type="ARBA" id="ARBA00022741"/>
    </source>
</evidence>
<keyword evidence="6" id="KW-1185">Reference proteome</keyword>
<organism evidence="5 6">
    <name type="scientific">Pedobacter psychroterrae</name>
    <dbReference type="NCBI Taxonomy" id="2530453"/>
    <lineage>
        <taxon>Bacteria</taxon>
        <taxon>Pseudomonadati</taxon>
        <taxon>Bacteroidota</taxon>
        <taxon>Sphingobacteriia</taxon>
        <taxon>Sphingobacteriales</taxon>
        <taxon>Sphingobacteriaceae</taxon>
        <taxon>Pedobacter</taxon>
    </lineage>
</organism>
<dbReference type="AlphaFoldDB" id="A0A4R0NP68"/>
<dbReference type="SUPFAM" id="SSF52540">
    <property type="entry name" value="P-loop containing nucleoside triphosphate hydrolases"/>
    <property type="match status" value="1"/>
</dbReference>
<evidence type="ECO:0000256" key="3">
    <source>
        <dbReference type="ARBA" id="ARBA00023125"/>
    </source>
</evidence>
<dbReference type="SUPFAM" id="SSF48334">
    <property type="entry name" value="DNA repair protein MutS, domain III"/>
    <property type="match status" value="1"/>
</dbReference>
<keyword evidence="2" id="KW-0067">ATP-binding</keyword>
<protein>
    <submittedName>
        <fullName evidence="5">DNA mismatch repair protein</fullName>
    </submittedName>
</protein>
<evidence type="ECO:0000259" key="4">
    <source>
        <dbReference type="SMART" id="SM00534"/>
    </source>
</evidence>
<dbReference type="GO" id="GO:0140664">
    <property type="term" value="F:ATP-dependent DNA damage sensor activity"/>
    <property type="evidence" value="ECO:0007669"/>
    <property type="project" value="InterPro"/>
</dbReference>
<evidence type="ECO:0000256" key="2">
    <source>
        <dbReference type="ARBA" id="ARBA00022840"/>
    </source>
</evidence>
<sequence>MNAFADQQTLDDLNIPGRHKNNSIARLFDAVVTAGGRKVMDELFSRPLVSAVDINKRSNIFKYFGKLGISFPFSDKEFSIMENYLASGNGSKQLAGGWNIIWSKVLELAAQDTEYAQLNKEVCHTIALLNRFHEFAAALPQEESPYQVQLTQIINTFSHPRLRWLKQKKGVKELSLAKLIKYDYLLRNCLHEQMKVLNSLIFHLDVYIAVSAVGQKKGFSYANALSKEEHTLEIANLFHPAVANAVGNTLSLSQRNNVIFLTGANMAGKSTLMKSLGISIYLAHMGFPVAASMMEFSIKDGLYTSINVPDNLDMGYSHFYAEVLRVKTIAEQVAADKNLVVIFDELFKGTNVKDAYDATLSITEAFSENRNCFFVISTHITEVGDSLMERCDNFLFVYLPTIMEGVKPRYTYKLSEGITEDRHGMTIIENEGIIAIINASG</sequence>
<dbReference type="InterPro" id="IPR036187">
    <property type="entry name" value="DNA_mismatch_repair_MutS_sf"/>
</dbReference>
<dbReference type="Gene3D" id="3.40.50.300">
    <property type="entry name" value="P-loop containing nucleotide triphosphate hydrolases"/>
    <property type="match status" value="1"/>
</dbReference>
<comment type="caution">
    <text evidence="5">The sequence shown here is derived from an EMBL/GenBank/DDBJ whole genome shotgun (WGS) entry which is preliminary data.</text>
</comment>
<dbReference type="GO" id="GO:0005524">
    <property type="term" value="F:ATP binding"/>
    <property type="evidence" value="ECO:0007669"/>
    <property type="project" value="UniProtKB-KW"/>
</dbReference>
<dbReference type="InterPro" id="IPR000432">
    <property type="entry name" value="DNA_mismatch_repair_MutS_C"/>
</dbReference>
<dbReference type="GO" id="GO:0006298">
    <property type="term" value="P:mismatch repair"/>
    <property type="evidence" value="ECO:0007669"/>
    <property type="project" value="InterPro"/>
</dbReference>
<dbReference type="InterPro" id="IPR027417">
    <property type="entry name" value="P-loop_NTPase"/>
</dbReference>
<evidence type="ECO:0000313" key="5">
    <source>
        <dbReference type="EMBL" id="TCD00964.1"/>
    </source>
</evidence>
<dbReference type="OrthoDB" id="1097361at2"/>
<feature type="domain" description="DNA mismatch repair proteins mutS family" evidence="4">
    <location>
        <begin position="256"/>
        <end position="440"/>
    </location>
</feature>
<dbReference type="Proteomes" id="UP000293347">
    <property type="component" value="Unassembled WGS sequence"/>
</dbReference>
<accession>A0A4R0NP68</accession>
<evidence type="ECO:0000313" key="6">
    <source>
        <dbReference type="Proteomes" id="UP000293347"/>
    </source>
</evidence>
<dbReference type="EMBL" id="SJSL01000002">
    <property type="protein sequence ID" value="TCD00964.1"/>
    <property type="molecule type" value="Genomic_DNA"/>
</dbReference>
<dbReference type="PANTHER" id="PTHR11361">
    <property type="entry name" value="DNA MISMATCH REPAIR PROTEIN MUTS FAMILY MEMBER"/>
    <property type="match status" value="1"/>
</dbReference>
<proteinExistence type="predicted"/>
<dbReference type="SMART" id="SM00534">
    <property type="entry name" value="MUTSac"/>
    <property type="match status" value="1"/>
</dbReference>
<dbReference type="GO" id="GO:0030983">
    <property type="term" value="F:mismatched DNA binding"/>
    <property type="evidence" value="ECO:0007669"/>
    <property type="project" value="InterPro"/>
</dbReference>
<dbReference type="RefSeq" id="WP_131595598.1">
    <property type="nucleotide sequence ID" value="NZ_SJSL01000002.1"/>
</dbReference>
<dbReference type="Pfam" id="PF00488">
    <property type="entry name" value="MutS_V"/>
    <property type="match status" value="1"/>
</dbReference>
<keyword evidence="3" id="KW-0238">DNA-binding</keyword>
<name>A0A4R0NP68_9SPHI</name>
<dbReference type="Gene3D" id="1.10.1420.10">
    <property type="match status" value="1"/>
</dbReference>
<dbReference type="PANTHER" id="PTHR11361:SF34">
    <property type="entry name" value="DNA MISMATCH REPAIR PROTEIN MSH1, MITOCHONDRIAL"/>
    <property type="match status" value="1"/>
</dbReference>
<gene>
    <name evidence="5" type="ORF">EZ437_09325</name>
</gene>
<reference evidence="5 6" key="1">
    <citation type="submission" date="2019-02" db="EMBL/GenBank/DDBJ databases">
        <title>Pedobacter sp. RP-1-14 sp. nov., isolated from Arctic soil.</title>
        <authorList>
            <person name="Dahal R.H."/>
        </authorList>
    </citation>
    <scope>NUCLEOTIDE SEQUENCE [LARGE SCALE GENOMIC DNA]</scope>
    <source>
        <strain evidence="5 6">RP-1-14</strain>
    </source>
</reference>
<dbReference type="InterPro" id="IPR045076">
    <property type="entry name" value="MutS"/>
</dbReference>
<keyword evidence="1" id="KW-0547">Nucleotide-binding</keyword>